<feature type="domain" description="YEATS" evidence="2">
    <location>
        <begin position="1"/>
        <end position="92"/>
    </location>
</feature>
<dbReference type="Proteomes" id="UP000265520">
    <property type="component" value="Unassembled WGS sequence"/>
</dbReference>
<dbReference type="InterPro" id="IPR055129">
    <property type="entry name" value="YEATS_dom"/>
</dbReference>
<dbReference type="AlphaFoldDB" id="A0A392SEZ4"/>
<dbReference type="PROSITE" id="PS51037">
    <property type="entry name" value="YEATS"/>
    <property type="match status" value="1"/>
</dbReference>
<accession>A0A392SEZ4</accession>
<reference evidence="3 4" key="1">
    <citation type="journal article" date="2018" name="Front. Plant Sci.">
        <title>Red Clover (Trifolium pratense) and Zigzag Clover (T. medium) - A Picture of Genomic Similarities and Differences.</title>
        <authorList>
            <person name="Dluhosova J."/>
            <person name="Istvanek J."/>
            <person name="Nedelnik J."/>
            <person name="Repkova J."/>
        </authorList>
    </citation>
    <scope>NUCLEOTIDE SEQUENCE [LARGE SCALE GENOMIC DNA]</scope>
    <source>
        <strain evidence="4">cv. 10/8</strain>
        <tissue evidence="3">Leaf</tissue>
    </source>
</reference>
<feature type="non-terminal residue" evidence="3">
    <location>
        <position position="92"/>
    </location>
</feature>
<evidence type="ECO:0000256" key="1">
    <source>
        <dbReference type="PROSITE-ProRule" id="PRU00376"/>
    </source>
</evidence>
<keyword evidence="4" id="KW-1185">Reference proteome</keyword>
<comment type="subcellular location">
    <subcellularLocation>
        <location evidence="1">Nucleus</location>
    </subcellularLocation>
</comment>
<protein>
    <submittedName>
        <fullName evidence="3">SWI/SNF complex component SNF12-like protein</fullName>
    </submittedName>
</protein>
<name>A0A392SEZ4_9FABA</name>
<evidence type="ECO:0000313" key="3">
    <source>
        <dbReference type="EMBL" id="MCI46426.1"/>
    </source>
</evidence>
<feature type="non-terminal residue" evidence="3">
    <location>
        <position position="1"/>
    </location>
</feature>
<sequence length="92" mass="10369">KVGGVEEPSWSLKLTGRILEEDGKDSVVGGVSKMESFLYPKFSAFFKKITVYLDQGFYPDNHVMVWDSARSSVQQDGFEVKRKGDKEFTAVI</sequence>
<evidence type="ECO:0000259" key="2">
    <source>
        <dbReference type="PROSITE" id="PS51037"/>
    </source>
</evidence>
<dbReference type="GO" id="GO:0005634">
    <property type="term" value="C:nucleus"/>
    <property type="evidence" value="ECO:0007669"/>
    <property type="project" value="UniProtKB-SubCell"/>
</dbReference>
<proteinExistence type="predicted"/>
<dbReference type="EMBL" id="LXQA010357379">
    <property type="protein sequence ID" value="MCI46426.1"/>
    <property type="molecule type" value="Genomic_DNA"/>
</dbReference>
<comment type="caution">
    <text evidence="3">The sequence shown here is derived from an EMBL/GenBank/DDBJ whole genome shotgun (WGS) entry which is preliminary data.</text>
</comment>
<keyword evidence="1" id="KW-0539">Nucleus</keyword>
<evidence type="ECO:0000313" key="4">
    <source>
        <dbReference type="Proteomes" id="UP000265520"/>
    </source>
</evidence>
<organism evidence="3 4">
    <name type="scientific">Trifolium medium</name>
    <dbReference type="NCBI Taxonomy" id="97028"/>
    <lineage>
        <taxon>Eukaryota</taxon>
        <taxon>Viridiplantae</taxon>
        <taxon>Streptophyta</taxon>
        <taxon>Embryophyta</taxon>
        <taxon>Tracheophyta</taxon>
        <taxon>Spermatophyta</taxon>
        <taxon>Magnoliopsida</taxon>
        <taxon>eudicotyledons</taxon>
        <taxon>Gunneridae</taxon>
        <taxon>Pentapetalae</taxon>
        <taxon>rosids</taxon>
        <taxon>fabids</taxon>
        <taxon>Fabales</taxon>
        <taxon>Fabaceae</taxon>
        <taxon>Papilionoideae</taxon>
        <taxon>50 kb inversion clade</taxon>
        <taxon>NPAAA clade</taxon>
        <taxon>Hologalegina</taxon>
        <taxon>IRL clade</taxon>
        <taxon>Trifolieae</taxon>
        <taxon>Trifolium</taxon>
    </lineage>
</organism>